<organism evidence="1 2">
    <name type="scientific">Trichonephila inaurata madagascariensis</name>
    <dbReference type="NCBI Taxonomy" id="2747483"/>
    <lineage>
        <taxon>Eukaryota</taxon>
        <taxon>Metazoa</taxon>
        <taxon>Ecdysozoa</taxon>
        <taxon>Arthropoda</taxon>
        <taxon>Chelicerata</taxon>
        <taxon>Arachnida</taxon>
        <taxon>Araneae</taxon>
        <taxon>Araneomorphae</taxon>
        <taxon>Entelegynae</taxon>
        <taxon>Araneoidea</taxon>
        <taxon>Nephilidae</taxon>
        <taxon>Trichonephila</taxon>
        <taxon>Trichonephila inaurata</taxon>
    </lineage>
</organism>
<keyword evidence="2" id="KW-1185">Reference proteome</keyword>
<proteinExistence type="predicted"/>
<dbReference type="InterPro" id="IPR005312">
    <property type="entry name" value="DUF1759"/>
</dbReference>
<dbReference type="Pfam" id="PF03564">
    <property type="entry name" value="DUF1759"/>
    <property type="match status" value="1"/>
</dbReference>
<protein>
    <submittedName>
        <fullName evidence="1">Putative pao retrotransposon peptidase superfamily</fullName>
    </submittedName>
</protein>
<accession>A0A8X6WSG7</accession>
<dbReference type="Proteomes" id="UP000886998">
    <property type="component" value="Unassembled WGS sequence"/>
</dbReference>
<dbReference type="EMBL" id="BMAV01001524">
    <property type="protein sequence ID" value="GFY39747.1"/>
    <property type="molecule type" value="Genomic_DNA"/>
</dbReference>
<gene>
    <name evidence="1" type="ORF">TNIN_77881</name>
</gene>
<sequence>MARFHKGEKFAYQKFLLIGQADNVVSGSELTSDNYTNCVKSLKERFGKRDTIMNSSMDKILNLESIKYSSNVRGLRKLYDQLDVSVKKSGLHECYFGFLWTFINTSAFKTYP</sequence>
<dbReference type="AlphaFoldDB" id="A0A8X6WSG7"/>
<dbReference type="OrthoDB" id="6430067at2759"/>
<reference evidence="1" key="1">
    <citation type="submission" date="2020-08" db="EMBL/GenBank/DDBJ databases">
        <title>Multicomponent nature underlies the extraordinary mechanical properties of spider dragline silk.</title>
        <authorList>
            <person name="Kono N."/>
            <person name="Nakamura H."/>
            <person name="Mori M."/>
            <person name="Yoshida Y."/>
            <person name="Ohtoshi R."/>
            <person name="Malay A.D."/>
            <person name="Moran D.A.P."/>
            <person name="Tomita M."/>
            <person name="Numata K."/>
            <person name="Arakawa K."/>
        </authorList>
    </citation>
    <scope>NUCLEOTIDE SEQUENCE</scope>
</reference>
<name>A0A8X6WSG7_9ARAC</name>
<comment type="caution">
    <text evidence="1">The sequence shown here is derived from an EMBL/GenBank/DDBJ whole genome shotgun (WGS) entry which is preliminary data.</text>
</comment>
<evidence type="ECO:0000313" key="2">
    <source>
        <dbReference type="Proteomes" id="UP000886998"/>
    </source>
</evidence>
<evidence type="ECO:0000313" key="1">
    <source>
        <dbReference type="EMBL" id="GFY39747.1"/>
    </source>
</evidence>